<dbReference type="AlphaFoldDB" id="A1BCM4"/>
<dbReference type="InterPro" id="IPR029127">
    <property type="entry name" value="MvaI_BcnI"/>
</dbReference>
<dbReference type="HOGENOM" id="CLU_046707_0_0_10"/>
<dbReference type="Proteomes" id="UP000008701">
    <property type="component" value="Chromosome"/>
</dbReference>
<evidence type="ECO:0000259" key="1">
    <source>
        <dbReference type="Pfam" id="PF15515"/>
    </source>
</evidence>
<evidence type="ECO:0000313" key="3">
    <source>
        <dbReference type="Proteomes" id="UP000008701"/>
    </source>
</evidence>
<organism evidence="2 3">
    <name type="scientific">Chlorobium phaeobacteroides (strain DSM 266 / SMG 266 / 2430)</name>
    <dbReference type="NCBI Taxonomy" id="290317"/>
    <lineage>
        <taxon>Bacteria</taxon>
        <taxon>Pseudomonadati</taxon>
        <taxon>Chlorobiota</taxon>
        <taxon>Chlorobiia</taxon>
        <taxon>Chlorobiales</taxon>
        <taxon>Chlorobiaceae</taxon>
        <taxon>Chlorobium/Pelodictyon group</taxon>
        <taxon>Chlorobium</taxon>
    </lineage>
</organism>
<dbReference type="RefSeq" id="WP_011743991.1">
    <property type="nucleotide sequence ID" value="NC_008639.1"/>
</dbReference>
<sequence>MKNKGCRTIYAKVLAANDNRKQQVYFGGDFQAINIIPFDTIAPDPDKPHIFKAPLNFWWLSDDESLHNASRAQLILYPQYPEVRFSGFLQGCSAAPSELMDERLRLAGRILFLGISPDGRIIGYLCHPESELAREFVSLGELPRSGVFLEPGLGTGVLDDRSLLIEKLRVIHQKGWIRSRKLGSNGVILPCEAPNCGGMTLEAELDIIPNSRSEPDWLGYEVKQYNVTNFQRINSGVLTLMTPEPTGGYYRSAGIEAFIRKFGYPDMTGAADRGDRLNFGGIHKVGEYHRLTSLQIVLKGFDAIKGKITDATGGISLMNIEGEEAAVWGYAEVMAKWNRKHNKAVYIPSRCVQSPERRYWYGNLIRIGTGTDFLKYLQAMAEGKVYYDPGIKLENASTTPRTKQRSQFRIKSSNLPALYHSMDIVDLNEEQSE</sequence>
<accession>A1BCM4</accession>
<dbReference type="EMBL" id="CP000492">
    <property type="protein sequence ID" value="ABL64151.1"/>
    <property type="molecule type" value="Genomic_DNA"/>
</dbReference>
<feature type="domain" description="MvaI/BcnI restriction endonuclease" evidence="1">
    <location>
        <begin position="165"/>
        <end position="419"/>
    </location>
</feature>
<evidence type="ECO:0000313" key="2">
    <source>
        <dbReference type="EMBL" id="ABL64151.1"/>
    </source>
</evidence>
<dbReference type="REBASE" id="24729">
    <property type="entry name" value="Cph266ORF83P"/>
</dbReference>
<dbReference type="Pfam" id="PF15515">
    <property type="entry name" value="MvaI_BcnI"/>
    <property type="match status" value="1"/>
</dbReference>
<reference evidence="2 3" key="1">
    <citation type="submission" date="2006-12" db="EMBL/GenBank/DDBJ databases">
        <title>Complete sequence of Chlorobium phaeobacteroides DSM 266.</title>
        <authorList>
            <consortium name="US DOE Joint Genome Institute"/>
            <person name="Copeland A."/>
            <person name="Lucas S."/>
            <person name="Lapidus A."/>
            <person name="Barry K."/>
            <person name="Detter J.C."/>
            <person name="Glavina del Rio T."/>
            <person name="Hammon N."/>
            <person name="Israni S."/>
            <person name="Pitluck S."/>
            <person name="Goltsman E."/>
            <person name="Schmutz J."/>
            <person name="Larimer F."/>
            <person name="Land M."/>
            <person name="Hauser L."/>
            <person name="Mikhailova N."/>
            <person name="Li T."/>
            <person name="Overmann J."/>
            <person name="Bryant D.A."/>
            <person name="Richardson P."/>
        </authorList>
    </citation>
    <scope>NUCLEOTIDE SEQUENCE [LARGE SCALE GENOMIC DNA]</scope>
    <source>
        <strain evidence="2 3">DSM 266</strain>
    </source>
</reference>
<dbReference type="Gene3D" id="3.40.210.20">
    <property type="entry name" value="MvaI/BcnI restriction endonuclease, catalytic domain"/>
    <property type="match status" value="1"/>
</dbReference>
<dbReference type="eggNOG" id="ENOG502Z9DE">
    <property type="taxonomic scope" value="Bacteria"/>
</dbReference>
<proteinExistence type="predicted"/>
<protein>
    <recommendedName>
        <fullName evidence="1">MvaI/BcnI restriction endonuclease domain-containing protein</fullName>
    </recommendedName>
</protein>
<keyword evidence="3" id="KW-1185">Reference proteome</keyword>
<dbReference type="InterPro" id="IPR043004">
    <property type="entry name" value="MvaI_BcnI_cat"/>
</dbReference>
<dbReference type="STRING" id="290317.Cpha266_0081"/>
<dbReference type="KEGG" id="cph:Cpha266_0081"/>
<gene>
    <name evidence="2" type="ordered locus">Cpha266_0081</name>
</gene>
<name>A1BCM4_CHLPD</name>